<accession>A0A481YP39</accession>
<protein>
    <submittedName>
        <fullName evidence="1">Uncharacterized protein</fullName>
    </submittedName>
</protein>
<sequence length="177" mass="21888">MSKYIKVEEKNKIRNLLSSYIELYICEDNSRSNIPYLGKLVSNIIYKNVIRIDNRFRYWNITKYNYEFIIRSLINIIYDMYYYTLGFNSKYTKRIHTERIIYDLISTNNIILCKYWSHYKIFLNRLNSDYLNDIMFKYDILSTELSKKEKITILDKRYKNEHYKYFKINLCLQINKE</sequence>
<reference evidence="1" key="1">
    <citation type="journal article" date="2019" name="MBio">
        <title>Virus Genomes from Deep Sea Sediments Expand the Ocean Megavirome and Support Independent Origins of Viral Gigantism.</title>
        <authorList>
            <person name="Backstrom D."/>
            <person name="Yutin N."/>
            <person name="Jorgensen S.L."/>
            <person name="Dharamshi J."/>
            <person name="Homa F."/>
            <person name="Zaremba-Niedwiedzka K."/>
            <person name="Spang A."/>
            <person name="Wolf Y.I."/>
            <person name="Koonin E.V."/>
            <person name="Ettema T.J."/>
        </authorList>
    </citation>
    <scope>NUCLEOTIDE SEQUENCE</scope>
</reference>
<organism evidence="1">
    <name type="scientific">Pithovirus LCDPAC02</name>
    <dbReference type="NCBI Taxonomy" id="2506601"/>
    <lineage>
        <taxon>Viruses</taxon>
        <taxon>Pithoviruses</taxon>
    </lineage>
</organism>
<name>A0A481YP39_9VIRU</name>
<gene>
    <name evidence="1" type="ORF">LCDPAC02_00980</name>
</gene>
<dbReference type="EMBL" id="MK500300">
    <property type="protein sequence ID" value="QBK84899.1"/>
    <property type="molecule type" value="Genomic_DNA"/>
</dbReference>
<proteinExistence type="predicted"/>
<evidence type="ECO:0000313" key="1">
    <source>
        <dbReference type="EMBL" id="QBK84899.1"/>
    </source>
</evidence>